<dbReference type="Proteomes" id="UP001141434">
    <property type="component" value="Unassembled WGS sequence"/>
</dbReference>
<dbReference type="SUPFAM" id="SSF57701">
    <property type="entry name" value="Zn2/Cys6 DNA-binding domain"/>
    <property type="match status" value="1"/>
</dbReference>
<feature type="region of interest" description="Disordered" evidence="5">
    <location>
        <begin position="353"/>
        <end position="377"/>
    </location>
</feature>
<dbReference type="PANTHER" id="PTHR31069:SF31">
    <property type="entry name" value="MONODICTYPHENONE CLUSTER TRANSCRIPTION FACTOR-RELATED"/>
    <property type="match status" value="1"/>
</dbReference>
<evidence type="ECO:0000313" key="8">
    <source>
        <dbReference type="Proteomes" id="UP001141434"/>
    </source>
</evidence>
<dbReference type="SMART" id="SM00066">
    <property type="entry name" value="GAL4"/>
    <property type="match status" value="1"/>
</dbReference>
<dbReference type="EMBL" id="JAPMSZ010000007">
    <property type="protein sequence ID" value="KAJ5095496.1"/>
    <property type="molecule type" value="Genomic_DNA"/>
</dbReference>
<dbReference type="GeneID" id="81394602"/>
<evidence type="ECO:0000256" key="3">
    <source>
        <dbReference type="ARBA" id="ARBA00023163"/>
    </source>
</evidence>
<sequence>MLPESNGSPYPGGDAPKLRTACENCRQSKVKCNIPGKSVCTRCLRHGLQCQYGFANRSGKPKGSKNRATLRKLGQLQEDKPTMRGFHGCRLVAPVLDLEPVVAVGYAGHRRDPKIEDDVCLIPGQPGLWESPRILDSVATLETSVCSGQLPALDGSPFIDRADSCAVLPAGIGYPHTPVTPSFLSADILVDGMTSPSLAGSVASPYTLVPCECVELQLLHMNRLSQLLAEALPFQFDHSLQTIKAAFNVCQMFVHCGQCAKDSANLLLAISVLNLILQLFEYWVSQATSDASRPEHSVDLHYGSYEMCHDENRRIRNFLVRGLLLQCREVLSGLKGVVHTAGFEMPKFVNGEGGVTESAAPQDPSSQPWASPRRHLGMPDMDASESSCLLPIVTGYEATVEAFLRSFSAEDCICRTGVRDEIR</sequence>
<accession>A0A9W9F8D0</accession>
<gene>
    <name evidence="7" type="ORF">NUU61_004852</name>
</gene>
<dbReference type="RefSeq" id="XP_056511047.1">
    <property type="nucleotide sequence ID" value="XM_056655434.1"/>
</dbReference>
<keyword evidence="8" id="KW-1185">Reference proteome</keyword>
<feature type="domain" description="Zn(2)-C6 fungal-type" evidence="6">
    <location>
        <begin position="21"/>
        <end position="52"/>
    </location>
</feature>
<dbReference type="GO" id="GO:0003677">
    <property type="term" value="F:DNA binding"/>
    <property type="evidence" value="ECO:0007669"/>
    <property type="project" value="UniProtKB-KW"/>
</dbReference>
<evidence type="ECO:0000259" key="6">
    <source>
        <dbReference type="PROSITE" id="PS50048"/>
    </source>
</evidence>
<evidence type="ECO:0000256" key="1">
    <source>
        <dbReference type="ARBA" id="ARBA00023015"/>
    </source>
</evidence>
<reference evidence="7" key="1">
    <citation type="submission" date="2022-11" db="EMBL/GenBank/DDBJ databases">
        <authorList>
            <person name="Petersen C."/>
        </authorList>
    </citation>
    <scope>NUCLEOTIDE SEQUENCE</scope>
    <source>
        <strain evidence="7">IBT 34128</strain>
    </source>
</reference>
<dbReference type="Pfam" id="PF00172">
    <property type="entry name" value="Zn_clus"/>
    <property type="match status" value="1"/>
</dbReference>
<dbReference type="PROSITE" id="PS50048">
    <property type="entry name" value="ZN2_CY6_FUNGAL_2"/>
    <property type="match status" value="1"/>
</dbReference>
<dbReference type="GO" id="GO:0008270">
    <property type="term" value="F:zinc ion binding"/>
    <property type="evidence" value="ECO:0007669"/>
    <property type="project" value="InterPro"/>
</dbReference>
<keyword evidence="4" id="KW-0539">Nucleus</keyword>
<dbReference type="InterPro" id="IPR001138">
    <property type="entry name" value="Zn2Cys6_DnaBD"/>
</dbReference>
<dbReference type="AlphaFoldDB" id="A0A9W9F8D0"/>
<proteinExistence type="predicted"/>
<reference evidence="7" key="2">
    <citation type="journal article" date="2023" name="IMA Fungus">
        <title>Comparative genomic study of the Penicillium genus elucidates a diverse pangenome and 15 lateral gene transfer events.</title>
        <authorList>
            <person name="Petersen C."/>
            <person name="Sorensen T."/>
            <person name="Nielsen M.R."/>
            <person name="Sondergaard T.E."/>
            <person name="Sorensen J.L."/>
            <person name="Fitzpatrick D.A."/>
            <person name="Frisvad J.C."/>
            <person name="Nielsen K.L."/>
        </authorList>
    </citation>
    <scope>NUCLEOTIDE SEQUENCE</scope>
    <source>
        <strain evidence="7">IBT 34128</strain>
    </source>
</reference>
<dbReference type="PROSITE" id="PS00463">
    <property type="entry name" value="ZN2_CY6_FUNGAL_1"/>
    <property type="match status" value="1"/>
</dbReference>
<organism evidence="7 8">
    <name type="scientific">Penicillium alfredii</name>
    <dbReference type="NCBI Taxonomy" id="1506179"/>
    <lineage>
        <taxon>Eukaryota</taxon>
        <taxon>Fungi</taxon>
        <taxon>Dikarya</taxon>
        <taxon>Ascomycota</taxon>
        <taxon>Pezizomycotina</taxon>
        <taxon>Eurotiomycetes</taxon>
        <taxon>Eurotiomycetidae</taxon>
        <taxon>Eurotiales</taxon>
        <taxon>Aspergillaceae</taxon>
        <taxon>Penicillium</taxon>
    </lineage>
</organism>
<keyword evidence="1" id="KW-0805">Transcription regulation</keyword>
<name>A0A9W9F8D0_9EURO</name>
<dbReference type="GO" id="GO:0000981">
    <property type="term" value="F:DNA-binding transcription factor activity, RNA polymerase II-specific"/>
    <property type="evidence" value="ECO:0007669"/>
    <property type="project" value="InterPro"/>
</dbReference>
<evidence type="ECO:0000256" key="4">
    <source>
        <dbReference type="ARBA" id="ARBA00023242"/>
    </source>
</evidence>
<evidence type="ECO:0000313" key="7">
    <source>
        <dbReference type="EMBL" id="KAJ5095496.1"/>
    </source>
</evidence>
<evidence type="ECO:0000256" key="2">
    <source>
        <dbReference type="ARBA" id="ARBA00023125"/>
    </source>
</evidence>
<keyword evidence="3" id="KW-0804">Transcription</keyword>
<dbReference type="Gene3D" id="4.10.240.10">
    <property type="entry name" value="Zn(2)-C6 fungal-type DNA-binding domain"/>
    <property type="match status" value="1"/>
</dbReference>
<keyword evidence="2" id="KW-0238">DNA-binding</keyword>
<dbReference type="OrthoDB" id="4330117at2759"/>
<evidence type="ECO:0000256" key="5">
    <source>
        <dbReference type="SAM" id="MobiDB-lite"/>
    </source>
</evidence>
<protein>
    <recommendedName>
        <fullName evidence="6">Zn(2)-C6 fungal-type domain-containing protein</fullName>
    </recommendedName>
</protein>
<dbReference type="CDD" id="cd00067">
    <property type="entry name" value="GAL4"/>
    <property type="match status" value="1"/>
</dbReference>
<comment type="caution">
    <text evidence="7">The sequence shown here is derived from an EMBL/GenBank/DDBJ whole genome shotgun (WGS) entry which is preliminary data.</text>
</comment>
<dbReference type="InterPro" id="IPR050675">
    <property type="entry name" value="OAF3"/>
</dbReference>
<dbReference type="PANTHER" id="PTHR31069">
    <property type="entry name" value="OLEATE-ACTIVATED TRANSCRIPTION FACTOR 1-RELATED"/>
    <property type="match status" value="1"/>
</dbReference>
<dbReference type="InterPro" id="IPR036864">
    <property type="entry name" value="Zn2-C6_fun-type_DNA-bd_sf"/>
</dbReference>